<sequence length="222" mass="24257">MKFIIATAVVALLSTSAFAADAVFASDPVPAAVAQAPAYAWSGAYVGVNAGYGFGKAKGYYTDFEDPEYSENSSLNGKGFLGGVQAGYNWQSGSVVYGLETDLQYADIKAKEEYEGAAKIDWFGTTRARVGYAPADRVLAYATGGVAYGKLRLDTWLFDISKTQIGWTVGAGVEYALDNNWSLKTEYLYTDLGKWTVTESDWDRNEMSFNFHTIRAGLNYKF</sequence>
<dbReference type="PANTHER" id="PTHR34001:SF3">
    <property type="entry name" value="BLL7405 PROTEIN"/>
    <property type="match status" value="1"/>
</dbReference>
<organism evidence="8 9">
    <name type="scientific">Nitratireductor aestuarii</name>
    <dbReference type="NCBI Taxonomy" id="1735103"/>
    <lineage>
        <taxon>Bacteria</taxon>
        <taxon>Pseudomonadati</taxon>
        <taxon>Pseudomonadota</taxon>
        <taxon>Alphaproteobacteria</taxon>
        <taxon>Hyphomicrobiales</taxon>
        <taxon>Phyllobacteriaceae</taxon>
        <taxon>Nitratireductor</taxon>
    </lineage>
</organism>
<comment type="similarity">
    <text evidence="5">Belongs to the Omp25/RopB family.</text>
</comment>
<dbReference type="RefSeq" id="WP_188718921.1">
    <property type="nucleotide sequence ID" value="NZ_BMIF01000001.1"/>
</dbReference>
<evidence type="ECO:0000256" key="5">
    <source>
        <dbReference type="ARBA" id="ARBA00038306"/>
    </source>
</evidence>
<dbReference type="SUPFAM" id="SSF56925">
    <property type="entry name" value="OMPA-like"/>
    <property type="match status" value="1"/>
</dbReference>
<keyword evidence="4" id="KW-0998">Cell outer membrane</keyword>
<comment type="caution">
    <text evidence="8">The sequence shown here is derived from an EMBL/GenBank/DDBJ whole genome shotgun (WGS) entry which is preliminary data.</text>
</comment>
<dbReference type="AlphaFoldDB" id="A0A916REK3"/>
<dbReference type="InterPro" id="IPR011250">
    <property type="entry name" value="OMP/PagP_B-barrel"/>
</dbReference>
<dbReference type="Gene3D" id="2.40.160.20">
    <property type="match status" value="1"/>
</dbReference>
<reference evidence="8" key="2">
    <citation type="submission" date="2020-09" db="EMBL/GenBank/DDBJ databases">
        <authorList>
            <person name="Sun Q."/>
            <person name="Zhou Y."/>
        </authorList>
    </citation>
    <scope>NUCLEOTIDE SEQUENCE</scope>
    <source>
        <strain evidence="8">CGMCC 1.15320</strain>
    </source>
</reference>
<evidence type="ECO:0000313" key="9">
    <source>
        <dbReference type="Proteomes" id="UP000636264"/>
    </source>
</evidence>
<evidence type="ECO:0000256" key="6">
    <source>
        <dbReference type="SAM" id="SignalP"/>
    </source>
</evidence>
<dbReference type="GO" id="GO:0009279">
    <property type="term" value="C:cell outer membrane"/>
    <property type="evidence" value="ECO:0007669"/>
    <property type="project" value="UniProtKB-SubCell"/>
</dbReference>
<keyword evidence="3" id="KW-0472">Membrane</keyword>
<evidence type="ECO:0000256" key="3">
    <source>
        <dbReference type="ARBA" id="ARBA00023136"/>
    </source>
</evidence>
<reference evidence="8" key="1">
    <citation type="journal article" date="2014" name="Int. J. Syst. Evol. Microbiol.">
        <title>Complete genome sequence of Corynebacterium casei LMG S-19264T (=DSM 44701T), isolated from a smear-ripened cheese.</title>
        <authorList>
            <consortium name="US DOE Joint Genome Institute (JGI-PGF)"/>
            <person name="Walter F."/>
            <person name="Albersmeier A."/>
            <person name="Kalinowski J."/>
            <person name="Ruckert C."/>
        </authorList>
    </citation>
    <scope>NUCLEOTIDE SEQUENCE</scope>
    <source>
        <strain evidence="8">CGMCC 1.15320</strain>
    </source>
</reference>
<dbReference type="InterPro" id="IPR027385">
    <property type="entry name" value="Beta-barrel_OMP"/>
</dbReference>
<name>A0A916REK3_9HYPH</name>
<protein>
    <submittedName>
        <fullName evidence="8">Porin</fullName>
    </submittedName>
</protein>
<dbReference type="PANTHER" id="PTHR34001">
    <property type="entry name" value="BLL7405 PROTEIN"/>
    <property type="match status" value="1"/>
</dbReference>
<evidence type="ECO:0000256" key="2">
    <source>
        <dbReference type="ARBA" id="ARBA00022729"/>
    </source>
</evidence>
<dbReference type="Pfam" id="PF13505">
    <property type="entry name" value="OMP_b-brl"/>
    <property type="match status" value="1"/>
</dbReference>
<feature type="signal peptide" evidence="6">
    <location>
        <begin position="1"/>
        <end position="19"/>
    </location>
</feature>
<keyword evidence="9" id="KW-1185">Reference proteome</keyword>
<feature type="domain" description="Outer membrane protein beta-barrel" evidence="7">
    <location>
        <begin position="31"/>
        <end position="222"/>
    </location>
</feature>
<evidence type="ECO:0000259" key="7">
    <source>
        <dbReference type="Pfam" id="PF13505"/>
    </source>
</evidence>
<evidence type="ECO:0000256" key="1">
    <source>
        <dbReference type="ARBA" id="ARBA00004442"/>
    </source>
</evidence>
<dbReference type="Proteomes" id="UP000636264">
    <property type="component" value="Unassembled WGS sequence"/>
</dbReference>
<comment type="subcellular location">
    <subcellularLocation>
        <location evidence="1">Cell outer membrane</location>
    </subcellularLocation>
</comment>
<proteinExistence type="inferred from homology"/>
<dbReference type="InterPro" id="IPR051692">
    <property type="entry name" value="OMP-like"/>
</dbReference>
<accession>A0A916REK3</accession>
<keyword evidence="2 6" id="KW-0732">Signal</keyword>
<gene>
    <name evidence="8" type="ORF">GCM10011385_00390</name>
</gene>
<evidence type="ECO:0000313" key="8">
    <source>
        <dbReference type="EMBL" id="GGA51069.1"/>
    </source>
</evidence>
<evidence type="ECO:0000256" key="4">
    <source>
        <dbReference type="ARBA" id="ARBA00023237"/>
    </source>
</evidence>
<dbReference type="EMBL" id="BMIF01000001">
    <property type="protein sequence ID" value="GGA51069.1"/>
    <property type="molecule type" value="Genomic_DNA"/>
</dbReference>
<feature type="chain" id="PRO_5037711750" evidence="6">
    <location>
        <begin position="20"/>
        <end position="222"/>
    </location>
</feature>